<keyword evidence="4" id="KW-1185">Reference proteome</keyword>
<evidence type="ECO:0000259" key="2">
    <source>
        <dbReference type="Pfam" id="PF05168"/>
    </source>
</evidence>
<dbReference type="Pfam" id="PF05168">
    <property type="entry name" value="HEPN"/>
    <property type="match status" value="1"/>
</dbReference>
<sequence>MSSDPDRAAVSWQKAEAHLREALAQDPDASPMAVIHASDYAMFHAARAVLFHAAGRAPKRHDGVIQQFGLLVRDGDDALRATGKAFNEVKDERTAADYDETIVPSPEEAREALLAAGSFLAVCGVRYRLRPSSA</sequence>
<organism evidence="3 4">
    <name type="scientific">Rhodopila globiformis</name>
    <name type="common">Rhodopseudomonas globiformis</name>
    <dbReference type="NCBI Taxonomy" id="1071"/>
    <lineage>
        <taxon>Bacteria</taxon>
        <taxon>Pseudomonadati</taxon>
        <taxon>Pseudomonadota</taxon>
        <taxon>Alphaproteobacteria</taxon>
        <taxon>Acetobacterales</taxon>
        <taxon>Acetobacteraceae</taxon>
        <taxon>Rhodopila</taxon>
    </lineage>
</organism>
<dbReference type="RefSeq" id="WP_104519958.1">
    <property type="nucleotide sequence ID" value="NZ_NHRY01000182.1"/>
</dbReference>
<feature type="domain" description="HEPN" evidence="2">
    <location>
        <begin position="12"/>
        <end position="123"/>
    </location>
</feature>
<proteinExistence type="inferred from homology"/>
<dbReference type="AlphaFoldDB" id="A0A2S6NB69"/>
<comment type="caution">
    <text evidence="3">The sequence shown here is derived from an EMBL/GenBank/DDBJ whole genome shotgun (WGS) entry which is preliminary data.</text>
</comment>
<name>A0A2S6NB69_RHOGL</name>
<accession>A0A2S6NB69</accession>
<dbReference type="PANTHER" id="PTHR36565">
    <property type="entry name" value="UPF0332 PROTEIN TM_1000"/>
    <property type="match status" value="1"/>
</dbReference>
<evidence type="ECO:0000313" key="4">
    <source>
        <dbReference type="Proteomes" id="UP000239724"/>
    </source>
</evidence>
<dbReference type="PANTHER" id="PTHR36565:SF5">
    <property type="entry name" value="TOXIN MJ0605-RELATED"/>
    <property type="match status" value="1"/>
</dbReference>
<evidence type="ECO:0000256" key="1">
    <source>
        <dbReference type="ARBA" id="ARBA00038248"/>
    </source>
</evidence>
<dbReference type="Gene3D" id="1.20.120.330">
    <property type="entry name" value="Nucleotidyltransferases domain 2"/>
    <property type="match status" value="1"/>
</dbReference>
<dbReference type="EMBL" id="NHRY01000182">
    <property type="protein sequence ID" value="PPQ31856.1"/>
    <property type="molecule type" value="Genomic_DNA"/>
</dbReference>
<dbReference type="Proteomes" id="UP000239724">
    <property type="component" value="Unassembled WGS sequence"/>
</dbReference>
<dbReference type="InterPro" id="IPR052226">
    <property type="entry name" value="UPF0332_toxin"/>
</dbReference>
<comment type="similarity">
    <text evidence="1">Belongs to the UPF0332 family.</text>
</comment>
<reference evidence="3 4" key="1">
    <citation type="journal article" date="2018" name="Arch. Microbiol.">
        <title>New insights into the metabolic potential of the phototrophic purple bacterium Rhodopila globiformis DSM 161(T) from its draft genome sequence and evidence for a vanadium-dependent nitrogenase.</title>
        <authorList>
            <person name="Imhoff J.F."/>
            <person name="Rahn T."/>
            <person name="Kunzel S."/>
            <person name="Neulinger S.C."/>
        </authorList>
    </citation>
    <scope>NUCLEOTIDE SEQUENCE [LARGE SCALE GENOMIC DNA]</scope>
    <source>
        <strain evidence="3 4">DSM 161</strain>
    </source>
</reference>
<dbReference type="InterPro" id="IPR007842">
    <property type="entry name" value="HEPN_dom"/>
</dbReference>
<gene>
    <name evidence="3" type="ORF">CCS01_16720</name>
</gene>
<evidence type="ECO:0000313" key="3">
    <source>
        <dbReference type="EMBL" id="PPQ31856.1"/>
    </source>
</evidence>
<protein>
    <recommendedName>
        <fullName evidence="2">HEPN domain-containing protein</fullName>
    </recommendedName>
</protein>